<dbReference type="InterPro" id="IPR050721">
    <property type="entry name" value="Trk_Ktr_HKT_K-transport"/>
</dbReference>
<keyword evidence="5" id="KW-0813">Transport</keyword>
<dbReference type="GO" id="GO:0008324">
    <property type="term" value="F:monoatomic cation transmembrane transporter activity"/>
    <property type="evidence" value="ECO:0007669"/>
    <property type="project" value="InterPro"/>
</dbReference>
<evidence type="ECO:0000313" key="5">
    <source>
        <dbReference type="EMBL" id="NEX61031.1"/>
    </source>
</evidence>
<evidence type="ECO:0000259" key="3">
    <source>
        <dbReference type="PROSITE" id="PS51201"/>
    </source>
</evidence>
<proteinExistence type="predicted"/>
<evidence type="ECO:0000256" key="2">
    <source>
        <dbReference type="SAM" id="Phobius"/>
    </source>
</evidence>
<evidence type="ECO:0000256" key="1">
    <source>
        <dbReference type="ARBA" id="ARBA00004651"/>
    </source>
</evidence>
<comment type="subcellular location">
    <subcellularLocation>
        <location evidence="1">Cell membrane</location>
        <topology evidence="1">Multi-pass membrane protein</topology>
    </subcellularLocation>
</comment>
<dbReference type="GO" id="GO:0006813">
    <property type="term" value="P:potassium ion transport"/>
    <property type="evidence" value="ECO:0007669"/>
    <property type="project" value="InterPro"/>
</dbReference>
<dbReference type="InterPro" id="IPR013099">
    <property type="entry name" value="K_chnl_dom"/>
</dbReference>
<keyword evidence="2" id="KW-1133">Transmembrane helix</keyword>
<feature type="domain" description="RCK C-terminal" evidence="4">
    <location>
        <begin position="245"/>
        <end position="325"/>
    </location>
</feature>
<dbReference type="InterPro" id="IPR036721">
    <property type="entry name" value="RCK_C_sf"/>
</dbReference>
<dbReference type="SUPFAM" id="SSF81324">
    <property type="entry name" value="Voltage-gated potassium channels"/>
    <property type="match status" value="1"/>
</dbReference>
<evidence type="ECO:0000313" key="6">
    <source>
        <dbReference type="Proteomes" id="UP000482155"/>
    </source>
</evidence>
<dbReference type="SUPFAM" id="SSF116726">
    <property type="entry name" value="TrkA C-terminal domain-like"/>
    <property type="match status" value="1"/>
</dbReference>
<dbReference type="EMBL" id="JAAIVB010000026">
    <property type="protein sequence ID" value="NEX61031.1"/>
    <property type="molecule type" value="Genomic_DNA"/>
</dbReference>
<keyword evidence="6" id="KW-1185">Reference proteome</keyword>
<keyword evidence="2" id="KW-0472">Membrane</keyword>
<feature type="domain" description="RCK N-terminal" evidence="3">
    <location>
        <begin position="104"/>
        <end position="223"/>
    </location>
</feature>
<dbReference type="AlphaFoldDB" id="A0A6B3SJP3"/>
<sequence>MTGIFLILVIHVIGTLGYLKISDFTASTVDAVYMTFITVATIGYSEVIDMTGKPEGRIFTILVAFMGIGTWTYLFSTITAFVLETNLNQAYRRRRMERAIEELRDHYIVCGVGRVGSYVADELLKTKRPFVAIDVGEAILQAHVERTGHEMYLIGDASDDDVLRRAGVEHCRGVFAVSGDDSKNLVISLSARQLNPRARIVARVHDPRNADKTRRAGADEIVSPDFTGGMRLASVMLRPHAVNFMDMMLHTDNNLRVEEVVVPDGFPSCSVAALEPGADWILVAIRVGEQWHFNPHRDMRIAPGNTLVAITSPEGRKSLERTVGLAP</sequence>
<protein>
    <submittedName>
        <fullName evidence="5">Potassium channel protein</fullName>
    </submittedName>
</protein>
<keyword evidence="5" id="KW-0406">Ion transport</keyword>
<dbReference type="Pfam" id="PF02254">
    <property type="entry name" value="TrkA_N"/>
    <property type="match status" value="1"/>
</dbReference>
<dbReference type="Gene3D" id="1.10.287.70">
    <property type="match status" value="1"/>
</dbReference>
<dbReference type="Pfam" id="PF07885">
    <property type="entry name" value="Ion_trans_2"/>
    <property type="match status" value="1"/>
</dbReference>
<dbReference type="PROSITE" id="PS51202">
    <property type="entry name" value="RCK_C"/>
    <property type="match status" value="1"/>
</dbReference>
<dbReference type="InterPro" id="IPR036291">
    <property type="entry name" value="NAD(P)-bd_dom_sf"/>
</dbReference>
<dbReference type="Gene3D" id="3.30.70.1450">
    <property type="entry name" value="Regulator of K+ conductance, C-terminal domain"/>
    <property type="match status" value="1"/>
</dbReference>
<evidence type="ECO:0000259" key="4">
    <source>
        <dbReference type="PROSITE" id="PS51202"/>
    </source>
</evidence>
<name>A0A6B3SJP3_9BURK</name>
<dbReference type="SUPFAM" id="SSF51735">
    <property type="entry name" value="NAD(P)-binding Rossmann-fold domains"/>
    <property type="match status" value="1"/>
</dbReference>
<keyword evidence="2" id="KW-0812">Transmembrane</keyword>
<dbReference type="GO" id="GO:0005886">
    <property type="term" value="C:plasma membrane"/>
    <property type="evidence" value="ECO:0007669"/>
    <property type="project" value="UniProtKB-SubCell"/>
</dbReference>
<dbReference type="Gene3D" id="3.40.50.720">
    <property type="entry name" value="NAD(P)-binding Rossmann-like Domain"/>
    <property type="match status" value="1"/>
</dbReference>
<dbReference type="PROSITE" id="PS51201">
    <property type="entry name" value="RCK_N"/>
    <property type="match status" value="1"/>
</dbReference>
<accession>A0A6B3SJP3</accession>
<gene>
    <name evidence="5" type="ORF">G3574_08075</name>
</gene>
<reference evidence="5 6" key="1">
    <citation type="submission" date="2020-02" db="EMBL/GenBank/DDBJ databases">
        <authorList>
            <person name="Kim M.K."/>
        </authorList>
    </citation>
    <scope>NUCLEOTIDE SEQUENCE [LARGE SCALE GENOMIC DNA]</scope>
    <source>
        <strain evidence="5 6">17J57-3</strain>
    </source>
</reference>
<dbReference type="InterPro" id="IPR003148">
    <property type="entry name" value="RCK_N"/>
</dbReference>
<dbReference type="Proteomes" id="UP000482155">
    <property type="component" value="Unassembled WGS sequence"/>
</dbReference>
<dbReference type="PANTHER" id="PTHR43833:SF9">
    <property type="entry name" value="POTASSIUM CHANNEL PROTEIN YUGO-RELATED"/>
    <property type="match status" value="1"/>
</dbReference>
<feature type="transmembrane region" description="Helical" evidence="2">
    <location>
        <begin position="27"/>
        <end position="47"/>
    </location>
</feature>
<feature type="transmembrane region" description="Helical" evidence="2">
    <location>
        <begin position="59"/>
        <end position="83"/>
    </location>
</feature>
<dbReference type="PANTHER" id="PTHR43833">
    <property type="entry name" value="POTASSIUM CHANNEL PROTEIN 2-RELATED-RELATED"/>
    <property type="match status" value="1"/>
</dbReference>
<comment type="caution">
    <text evidence="5">The sequence shown here is derived from an EMBL/GenBank/DDBJ whole genome shotgun (WGS) entry which is preliminary data.</text>
</comment>
<dbReference type="InterPro" id="IPR006037">
    <property type="entry name" value="RCK_C"/>
</dbReference>
<organism evidence="5 6">
    <name type="scientific">Noviherbaspirillum galbum</name>
    <dbReference type="NCBI Taxonomy" id="2709383"/>
    <lineage>
        <taxon>Bacteria</taxon>
        <taxon>Pseudomonadati</taxon>
        <taxon>Pseudomonadota</taxon>
        <taxon>Betaproteobacteria</taxon>
        <taxon>Burkholderiales</taxon>
        <taxon>Oxalobacteraceae</taxon>
        <taxon>Noviherbaspirillum</taxon>
    </lineage>
</organism>
<keyword evidence="5" id="KW-0407">Ion channel</keyword>